<dbReference type="Proteomes" id="UP000319257">
    <property type="component" value="Unassembled WGS sequence"/>
</dbReference>
<gene>
    <name evidence="6" type="ORF">E0L32_009950</name>
</gene>
<dbReference type="PANTHER" id="PTHR43712:SF5">
    <property type="entry name" value="O-METHYLTRANSFERASE ASQN-RELATED"/>
    <property type="match status" value="1"/>
</dbReference>
<keyword evidence="3" id="KW-0949">S-adenosyl-L-methionine</keyword>
<proteinExistence type="predicted"/>
<evidence type="ECO:0000256" key="1">
    <source>
        <dbReference type="ARBA" id="ARBA00022603"/>
    </source>
</evidence>
<dbReference type="PROSITE" id="PS51683">
    <property type="entry name" value="SAM_OMT_II"/>
    <property type="match status" value="1"/>
</dbReference>
<dbReference type="GO" id="GO:0032259">
    <property type="term" value="P:methylation"/>
    <property type="evidence" value="ECO:0007669"/>
    <property type="project" value="UniProtKB-KW"/>
</dbReference>
<dbReference type="GeneID" id="41977397"/>
<dbReference type="AlphaFoldDB" id="A0A507AUM6"/>
<dbReference type="InterPro" id="IPR036390">
    <property type="entry name" value="WH_DNA-bd_sf"/>
</dbReference>
<dbReference type="Gene3D" id="1.10.10.10">
    <property type="entry name" value="Winged helix-like DNA-binding domain superfamily/Winged helix DNA-binding domain"/>
    <property type="match status" value="1"/>
</dbReference>
<accession>A0A507AUM6</accession>
<dbReference type="SUPFAM" id="SSF53335">
    <property type="entry name" value="S-adenosyl-L-methionine-dependent methyltransferases"/>
    <property type="match status" value="1"/>
</dbReference>
<dbReference type="InterPro" id="IPR029063">
    <property type="entry name" value="SAM-dependent_MTases_sf"/>
</dbReference>
<dbReference type="GO" id="GO:0008171">
    <property type="term" value="F:O-methyltransferase activity"/>
    <property type="evidence" value="ECO:0007669"/>
    <property type="project" value="InterPro"/>
</dbReference>
<evidence type="ECO:0000259" key="5">
    <source>
        <dbReference type="Pfam" id="PF20150"/>
    </source>
</evidence>
<keyword evidence="1" id="KW-0489">Methyltransferase</keyword>
<dbReference type="RefSeq" id="XP_030990322.1">
    <property type="nucleotide sequence ID" value="XM_031144968.1"/>
</dbReference>
<name>A0A507AUM6_9PEZI</name>
<dbReference type="OrthoDB" id="1606438at2759"/>
<dbReference type="InterPro" id="IPR016461">
    <property type="entry name" value="COMT-like"/>
</dbReference>
<evidence type="ECO:0000256" key="3">
    <source>
        <dbReference type="ARBA" id="ARBA00022691"/>
    </source>
</evidence>
<dbReference type="InterPro" id="IPR045518">
    <property type="entry name" value="2EXR"/>
</dbReference>
<reference evidence="6 7" key="1">
    <citation type="submission" date="2019-06" db="EMBL/GenBank/DDBJ databases">
        <title>Draft genome sequence of the filamentous fungus Phialemoniopsis curvata isolated from diesel fuel.</title>
        <authorList>
            <person name="Varaljay V.A."/>
            <person name="Lyon W.J."/>
            <person name="Crouch A.L."/>
            <person name="Drake C.E."/>
            <person name="Hollomon J.M."/>
            <person name="Nadeau L.J."/>
            <person name="Nunn H.S."/>
            <person name="Stevenson B.S."/>
            <person name="Bojanowski C.L."/>
            <person name="Crookes-Goodson W.J."/>
        </authorList>
    </citation>
    <scope>NUCLEOTIDE SEQUENCE [LARGE SCALE GENOMIC DNA]</scope>
    <source>
        <strain evidence="6 7">D216</strain>
    </source>
</reference>
<evidence type="ECO:0000313" key="6">
    <source>
        <dbReference type="EMBL" id="TPX08611.1"/>
    </source>
</evidence>
<dbReference type="InterPro" id="IPR001077">
    <property type="entry name" value="COMT_C"/>
</dbReference>
<dbReference type="InParanoid" id="A0A507AUM6"/>
<dbReference type="Pfam" id="PF00891">
    <property type="entry name" value="Methyltransf_2"/>
    <property type="match status" value="1"/>
</dbReference>
<keyword evidence="7" id="KW-1185">Reference proteome</keyword>
<feature type="domain" description="O-methyltransferase C-terminal" evidence="4">
    <location>
        <begin position="195"/>
        <end position="402"/>
    </location>
</feature>
<evidence type="ECO:0000313" key="7">
    <source>
        <dbReference type="Proteomes" id="UP000319257"/>
    </source>
</evidence>
<dbReference type="CDD" id="cd02440">
    <property type="entry name" value="AdoMet_MTases"/>
    <property type="match status" value="1"/>
</dbReference>
<protein>
    <submittedName>
        <fullName evidence="6">Uncharacterized protein</fullName>
    </submittedName>
</protein>
<dbReference type="Gene3D" id="3.40.50.150">
    <property type="entry name" value="Vaccinia Virus protein VP39"/>
    <property type="match status" value="1"/>
</dbReference>
<feature type="domain" description="2EXR" evidence="5">
    <location>
        <begin position="516"/>
        <end position="609"/>
    </location>
</feature>
<organism evidence="6 7">
    <name type="scientific">Thyridium curvatum</name>
    <dbReference type="NCBI Taxonomy" id="1093900"/>
    <lineage>
        <taxon>Eukaryota</taxon>
        <taxon>Fungi</taxon>
        <taxon>Dikarya</taxon>
        <taxon>Ascomycota</taxon>
        <taxon>Pezizomycotina</taxon>
        <taxon>Sordariomycetes</taxon>
        <taxon>Sordariomycetidae</taxon>
        <taxon>Thyridiales</taxon>
        <taxon>Thyridiaceae</taxon>
        <taxon>Thyridium</taxon>
    </lineage>
</organism>
<evidence type="ECO:0000256" key="2">
    <source>
        <dbReference type="ARBA" id="ARBA00022679"/>
    </source>
</evidence>
<evidence type="ECO:0000259" key="4">
    <source>
        <dbReference type="Pfam" id="PF00891"/>
    </source>
</evidence>
<dbReference type="Pfam" id="PF20150">
    <property type="entry name" value="2EXR"/>
    <property type="match status" value="1"/>
</dbReference>
<dbReference type="SUPFAM" id="SSF46785">
    <property type="entry name" value="Winged helix' DNA-binding domain"/>
    <property type="match status" value="1"/>
</dbReference>
<dbReference type="PANTHER" id="PTHR43712">
    <property type="entry name" value="PUTATIVE (AFU_ORTHOLOGUE AFUA_4G14580)-RELATED"/>
    <property type="match status" value="1"/>
</dbReference>
<sequence length="730" mass="82057">MASTTSSLVQLAESILAQTKKLDEYLASHKLPQPSFDANGPTTFPASPEEADINAVRHKLIDATKELRDLVTYPSDTLKWMIMTDHTLAASLHAISHFKVAQAVPVTGSIAFADLAKATGLSELNVARFVRRVALARIFAEPQPGHVAHTAASLLLGTDPQMQALVAHMSEEAFPASARIVDALDKFPYSGEPGESPFSLAFGGASFFERKMARPETMQRFAAAMGSWSAGDGSAHMRDCYDWAALPRGATVVDVGGAAGHISLAVAEKFPGLEFVVEDQPPVMEQARALIASSPVGVAKRVQWVAHDFFQPQPDVAKGADVYFMRYILHDWSDAYAKKILRNVVQAMGPESRLVIADAVMPPPGLLPQCQEEVLRSFDVSMLAQLNSQERTLEMWETLLKDSSDGKLGISKVIMPPKGESVSILEVNSSILSAFWTKESISTKFQGLHAMDFEAEALLLRRVDTGSQGLHAMDFEAEALLLRQVDTEIQDLRATDYDAEALLLRQIIFDSPPCAFRQFGKLHLEIRTEIWRLTALNVVRVKEVFNNAKGRTALRRPVPTVLQVCKGSRFDLTYENNVPLAREDPDKYYLLHGEWEKEPHRVYVNWKRDEIYLARPGLWPSISYQPSFRENMRFLVMDWGLQRIWWNNVNSMGGIRMIQQYPRLESVTLLYRFPVSFGEDSEEPKTKSQIRCLKRKRLNELRDVLRRALARELDEHPTWRRVPIYIVENK</sequence>
<dbReference type="EMBL" id="SKBQ01000076">
    <property type="protein sequence ID" value="TPX08611.1"/>
    <property type="molecule type" value="Genomic_DNA"/>
</dbReference>
<comment type="caution">
    <text evidence="6">The sequence shown here is derived from an EMBL/GenBank/DDBJ whole genome shotgun (WGS) entry which is preliminary data.</text>
</comment>
<dbReference type="InterPro" id="IPR036388">
    <property type="entry name" value="WH-like_DNA-bd_sf"/>
</dbReference>
<keyword evidence="2" id="KW-0808">Transferase</keyword>